<organism evidence="2 3">
    <name type="scientific">Butyrivibrio hungatei</name>
    <dbReference type="NCBI Taxonomy" id="185008"/>
    <lineage>
        <taxon>Bacteria</taxon>
        <taxon>Bacillati</taxon>
        <taxon>Bacillota</taxon>
        <taxon>Clostridia</taxon>
        <taxon>Lachnospirales</taxon>
        <taxon>Lachnospiraceae</taxon>
        <taxon>Butyrivibrio</taxon>
    </lineage>
</organism>
<dbReference type="Proteomes" id="UP000183047">
    <property type="component" value="Unassembled WGS sequence"/>
</dbReference>
<dbReference type="AlphaFoldDB" id="A0A1G5BT91"/>
<gene>
    <name evidence="2" type="ORF">SAMN02910451_00803</name>
</gene>
<name>A0A1G5BT91_9FIRM</name>
<evidence type="ECO:0000256" key="1">
    <source>
        <dbReference type="ARBA" id="ARBA00023121"/>
    </source>
</evidence>
<accession>A0A1G5BT91</accession>
<keyword evidence="3" id="KW-1185">Reference proteome</keyword>
<dbReference type="InterPro" id="IPR003797">
    <property type="entry name" value="DegV"/>
</dbReference>
<dbReference type="OrthoDB" id="2138472at2"/>
<evidence type="ECO:0000313" key="2">
    <source>
        <dbReference type="EMBL" id="SCX93408.1"/>
    </source>
</evidence>
<dbReference type="InterPro" id="IPR050270">
    <property type="entry name" value="DegV_domain_contain"/>
</dbReference>
<dbReference type="PROSITE" id="PS51482">
    <property type="entry name" value="DEGV"/>
    <property type="match status" value="1"/>
</dbReference>
<protein>
    <submittedName>
        <fullName evidence="2">EDD domain protein, DegV family</fullName>
    </submittedName>
</protein>
<dbReference type="RefSeq" id="WP_074461556.1">
    <property type="nucleotide sequence ID" value="NZ_FMUR01000005.1"/>
</dbReference>
<dbReference type="NCBIfam" id="TIGR00762">
    <property type="entry name" value="DegV"/>
    <property type="match status" value="1"/>
</dbReference>
<dbReference type="Gene3D" id="3.40.50.10440">
    <property type="entry name" value="Dihydroxyacetone kinase, domain 1"/>
    <property type="match status" value="1"/>
</dbReference>
<dbReference type="InterPro" id="IPR043168">
    <property type="entry name" value="DegV_C"/>
</dbReference>
<dbReference type="EMBL" id="FMUR01000005">
    <property type="protein sequence ID" value="SCX93408.1"/>
    <property type="molecule type" value="Genomic_DNA"/>
</dbReference>
<dbReference type="GO" id="GO:0008289">
    <property type="term" value="F:lipid binding"/>
    <property type="evidence" value="ECO:0007669"/>
    <property type="project" value="UniProtKB-KW"/>
</dbReference>
<dbReference type="Gene3D" id="2.20.28.50">
    <property type="entry name" value="degv family protein"/>
    <property type="match status" value="1"/>
</dbReference>
<sequence length="278" mass="30562">MSYKIVVDSGCDLPVEYRTDSRFEFIPLIMQVDDHVIVDDDTFNQKEYLELVAASEDCPKTACPSPDLYMNSYRTDADDVYVVTLTSKLSGSYNSALLGKNLYHEEVGEKNIHIFDSLSASCGEGNIALKIIELADAGLPFDEVVKKVEAYRDEMLTYFVLDSLETLRKNGRLTGMKALVASTLNIKPVCHGVKGEILQKSQGIGMKKALVKMTELVAAEVKNPETKTLMISNVNCFERAAVVKDMILKKVPFKAAYIVDTAGLSSTYAADGGIIVTC</sequence>
<evidence type="ECO:0000313" key="3">
    <source>
        <dbReference type="Proteomes" id="UP000183047"/>
    </source>
</evidence>
<keyword evidence="1" id="KW-0446">Lipid-binding</keyword>
<dbReference type="Pfam" id="PF02645">
    <property type="entry name" value="DegV"/>
    <property type="match status" value="1"/>
</dbReference>
<dbReference type="PANTHER" id="PTHR33434:SF2">
    <property type="entry name" value="FATTY ACID-BINDING PROTEIN TM_1468"/>
    <property type="match status" value="1"/>
</dbReference>
<proteinExistence type="predicted"/>
<reference evidence="3" key="1">
    <citation type="submission" date="2016-10" db="EMBL/GenBank/DDBJ databases">
        <authorList>
            <person name="Varghese N."/>
            <person name="Submissions S."/>
        </authorList>
    </citation>
    <scope>NUCLEOTIDE SEQUENCE [LARGE SCALE GENOMIC DNA]</scope>
    <source>
        <strain evidence="3">XBD2006</strain>
    </source>
</reference>
<dbReference type="SUPFAM" id="SSF82549">
    <property type="entry name" value="DAK1/DegV-like"/>
    <property type="match status" value="1"/>
</dbReference>
<dbReference type="Gene3D" id="3.30.1180.10">
    <property type="match status" value="1"/>
</dbReference>
<dbReference type="PANTHER" id="PTHR33434">
    <property type="entry name" value="DEGV DOMAIN-CONTAINING PROTEIN DR_1986-RELATED"/>
    <property type="match status" value="1"/>
</dbReference>